<evidence type="ECO:0000313" key="2">
    <source>
        <dbReference type="Proteomes" id="UP000320762"/>
    </source>
</evidence>
<name>A0A550CFQ0_9AGAR</name>
<accession>A0A550CFQ0</accession>
<evidence type="ECO:0008006" key="3">
    <source>
        <dbReference type="Google" id="ProtNLM"/>
    </source>
</evidence>
<dbReference type="STRING" id="97359.A0A550CFQ0"/>
<dbReference type="EMBL" id="VDMD01000009">
    <property type="protein sequence ID" value="TRM63506.1"/>
    <property type="molecule type" value="Genomic_DNA"/>
</dbReference>
<organism evidence="1 2">
    <name type="scientific">Schizophyllum amplum</name>
    <dbReference type="NCBI Taxonomy" id="97359"/>
    <lineage>
        <taxon>Eukaryota</taxon>
        <taxon>Fungi</taxon>
        <taxon>Dikarya</taxon>
        <taxon>Basidiomycota</taxon>
        <taxon>Agaricomycotina</taxon>
        <taxon>Agaricomycetes</taxon>
        <taxon>Agaricomycetidae</taxon>
        <taxon>Agaricales</taxon>
        <taxon>Schizophyllaceae</taxon>
        <taxon>Schizophyllum</taxon>
    </lineage>
</organism>
<dbReference type="OrthoDB" id="2562681at2759"/>
<comment type="caution">
    <text evidence="1">The sequence shown here is derived from an EMBL/GenBank/DDBJ whole genome shotgun (WGS) entry which is preliminary data.</text>
</comment>
<proteinExistence type="predicted"/>
<dbReference type="AlphaFoldDB" id="A0A550CFQ0"/>
<protein>
    <recommendedName>
        <fullName evidence="3">Hyaluronan/mRNA-binding protein domain-containing protein</fullName>
    </recommendedName>
</protein>
<evidence type="ECO:0000313" key="1">
    <source>
        <dbReference type="EMBL" id="TRM63506.1"/>
    </source>
</evidence>
<sequence>MTRTARALSTRALLKDRSVSRTGLDASLRKHGAGTHNWGALAHERALEDAALYDVNDYDEEEGGYVHREQDAAPGDNEAISTASEASEYCACYVCLSSERSTLTGLFAASDEPTSPVVSGVTAADVANARKIRKGGAKLDLGEIARSSAAVTKA</sequence>
<dbReference type="Proteomes" id="UP000320762">
    <property type="component" value="Unassembled WGS sequence"/>
</dbReference>
<keyword evidence="2" id="KW-1185">Reference proteome</keyword>
<gene>
    <name evidence="1" type="ORF">BD626DRAFT_494535</name>
</gene>
<reference evidence="1 2" key="1">
    <citation type="journal article" date="2019" name="New Phytol.">
        <title>Comparative genomics reveals unique wood-decay strategies and fruiting body development in the Schizophyllaceae.</title>
        <authorList>
            <person name="Almasi E."/>
            <person name="Sahu N."/>
            <person name="Krizsan K."/>
            <person name="Balint B."/>
            <person name="Kovacs G.M."/>
            <person name="Kiss B."/>
            <person name="Cseklye J."/>
            <person name="Drula E."/>
            <person name="Henrissat B."/>
            <person name="Nagy I."/>
            <person name="Chovatia M."/>
            <person name="Adam C."/>
            <person name="LaButti K."/>
            <person name="Lipzen A."/>
            <person name="Riley R."/>
            <person name="Grigoriev I.V."/>
            <person name="Nagy L.G."/>
        </authorList>
    </citation>
    <scope>NUCLEOTIDE SEQUENCE [LARGE SCALE GENOMIC DNA]</scope>
    <source>
        <strain evidence="1 2">NL-1724</strain>
    </source>
</reference>